<dbReference type="EC" id="3.6.1.7" evidence="2 4"/>
<dbReference type="InterPro" id="IPR020456">
    <property type="entry name" value="Acylphosphatase"/>
</dbReference>
<evidence type="ECO:0000256" key="5">
    <source>
        <dbReference type="RuleBase" id="RU004168"/>
    </source>
</evidence>
<dbReference type="Gene3D" id="3.30.70.100">
    <property type="match status" value="1"/>
</dbReference>
<comment type="similarity">
    <text evidence="1 5">Belongs to the acylphosphatase family.</text>
</comment>
<feature type="domain" description="Acylphosphatase-like" evidence="6">
    <location>
        <begin position="13"/>
        <end position="103"/>
    </location>
</feature>
<dbReference type="InterPro" id="IPR036046">
    <property type="entry name" value="Acylphosphatase-like_dom_sf"/>
</dbReference>
<keyword evidence="8" id="KW-1185">Reference proteome</keyword>
<dbReference type="PRINTS" id="PR00112">
    <property type="entry name" value="ACYLPHPHTASE"/>
</dbReference>
<feature type="active site" evidence="4">
    <location>
        <position position="46"/>
    </location>
</feature>
<evidence type="ECO:0000256" key="3">
    <source>
        <dbReference type="ARBA" id="ARBA00047645"/>
    </source>
</evidence>
<proteinExistence type="inferred from homology"/>
<dbReference type="PROSITE" id="PS51160">
    <property type="entry name" value="ACYLPHOSPHATASE_3"/>
    <property type="match status" value="1"/>
</dbReference>
<evidence type="ECO:0000256" key="1">
    <source>
        <dbReference type="ARBA" id="ARBA00005614"/>
    </source>
</evidence>
<keyword evidence="4 7" id="KW-0378">Hydrolase</keyword>
<dbReference type="RefSeq" id="WP_227871362.1">
    <property type="nucleotide sequence ID" value="NZ_BDOQ01000003.1"/>
</dbReference>
<protein>
    <recommendedName>
        <fullName evidence="2 4">acylphosphatase</fullName>
        <ecNumber evidence="2 4">3.6.1.7</ecNumber>
    </recommendedName>
</protein>
<sequence length="118" mass="13100">MPPRIVAMSETIARHLSIHGRVQGVWYRESMRREAETYGISGWVRNRANGTVEAYVEGHPDAVEALVAWCHEGPQLAQVSRVEILPVETDPLSIEIDPATLQPDASLRTLGFLVLPSE</sequence>
<organism evidence="7 8">
    <name type="scientific">Novimethylophilus kurashikiensis</name>
    <dbReference type="NCBI Taxonomy" id="1825523"/>
    <lineage>
        <taxon>Bacteria</taxon>
        <taxon>Pseudomonadati</taxon>
        <taxon>Pseudomonadota</taxon>
        <taxon>Betaproteobacteria</taxon>
        <taxon>Nitrosomonadales</taxon>
        <taxon>Methylophilaceae</taxon>
        <taxon>Novimethylophilus</taxon>
    </lineage>
</organism>
<dbReference type="EMBL" id="BDOQ01000003">
    <property type="protein sequence ID" value="GBG13338.1"/>
    <property type="molecule type" value="Genomic_DNA"/>
</dbReference>
<dbReference type="SUPFAM" id="SSF54975">
    <property type="entry name" value="Acylphosphatase/BLUF domain-like"/>
    <property type="match status" value="1"/>
</dbReference>
<evidence type="ECO:0000313" key="7">
    <source>
        <dbReference type="EMBL" id="GBG13338.1"/>
    </source>
</evidence>
<evidence type="ECO:0000256" key="4">
    <source>
        <dbReference type="PROSITE-ProRule" id="PRU00520"/>
    </source>
</evidence>
<dbReference type="PROSITE" id="PS00151">
    <property type="entry name" value="ACYLPHOSPHATASE_2"/>
    <property type="match status" value="1"/>
</dbReference>
<dbReference type="Pfam" id="PF00708">
    <property type="entry name" value="Acylphosphatase"/>
    <property type="match status" value="1"/>
</dbReference>
<reference evidence="7 8" key="1">
    <citation type="journal article" date="2018" name="Environ. Microbiol.">
        <title>Isolation and genomic characterization of Novimethylophilus kurashikiensis gen. nov. sp. nov., a new lanthanide-dependent methylotrophic species of Methylophilaceae.</title>
        <authorList>
            <person name="Lv H."/>
            <person name="Sahin N."/>
            <person name="Tani A."/>
        </authorList>
    </citation>
    <scope>NUCLEOTIDE SEQUENCE [LARGE SCALE GENOMIC DNA]</scope>
    <source>
        <strain evidence="7 8">La2-4</strain>
    </source>
</reference>
<accession>A0A2R5F714</accession>
<dbReference type="Proteomes" id="UP000245081">
    <property type="component" value="Unassembled WGS sequence"/>
</dbReference>
<evidence type="ECO:0000313" key="8">
    <source>
        <dbReference type="Proteomes" id="UP000245081"/>
    </source>
</evidence>
<dbReference type="GO" id="GO:0003998">
    <property type="term" value="F:acylphosphatase activity"/>
    <property type="evidence" value="ECO:0007669"/>
    <property type="project" value="UniProtKB-EC"/>
</dbReference>
<comment type="caution">
    <text evidence="7">The sequence shown here is derived from an EMBL/GenBank/DDBJ whole genome shotgun (WGS) entry which is preliminary data.</text>
</comment>
<comment type="catalytic activity">
    <reaction evidence="3 4">
        <text>an acyl phosphate + H2O = a carboxylate + phosphate + H(+)</text>
        <dbReference type="Rhea" id="RHEA:14965"/>
        <dbReference type="ChEBI" id="CHEBI:15377"/>
        <dbReference type="ChEBI" id="CHEBI:15378"/>
        <dbReference type="ChEBI" id="CHEBI:29067"/>
        <dbReference type="ChEBI" id="CHEBI:43474"/>
        <dbReference type="ChEBI" id="CHEBI:59918"/>
        <dbReference type="EC" id="3.6.1.7"/>
    </reaction>
</comment>
<dbReference type="AlphaFoldDB" id="A0A2R5F714"/>
<gene>
    <name evidence="7" type="primary">acyP</name>
    <name evidence="7" type="ORF">NMK_0884</name>
</gene>
<evidence type="ECO:0000259" key="6">
    <source>
        <dbReference type="PROSITE" id="PS51160"/>
    </source>
</evidence>
<dbReference type="PANTHER" id="PTHR47268:SF4">
    <property type="entry name" value="ACYLPHOSPHATASE"/>
    <property type="match status" value="1"/>
</dbReference>
<dbReference type="InterPro" id="IPR017968">
    <property type="entry name" value="Acylphosphatase_CS"/>
</dbReference>
<evidence type="ECO:0000256" key="2">
    <source>
        <dbReference type="ARBA" id="ARBA00012150"/>
    </source>
</evidence>
<dbReference type="PANTHER" id="PTHR47268">
    <property type="entry name" value="ACYLPHOSPHATASE"/>
    <property type="match status" value="1"/>
</dbReference>
<feature type="active site" evidence="4">
    <location>
        <position position="28"/>
    </location>
</feature>
<dbReference type="InterPro" id="IPR001792">
    <property type="entry name" value="Acylphosphatase-like_dom"/>
</dbReference>
<name>A0A2R5F714_9PROT</name>